<organism evidence="3 4">
    <name type="scientific">Rhodocytophaga rosea</name>
    <dbReference type="NCBI Taxonomy" id="2704465"/>
    <lineage>
        <taxon>Bacteria</taxon>
        <taxon>Pseudomonadati</taxon>
        <taxon>Bacteroidota</taxon>
        <taxon>Cytophagia</taxon>
        <taxon>Cytophagales</taxon>
        <taxon>Rhodocytophagaceae</taxon>
        <taxon>Rhodocytophaga</taxon>
    </lineage>
</organism>
<dbReference type="Gene3D" id="3.40.50.720">
    <property type="entry name" value="NAD(P)-binding Rossmann-like Domain"/>
    <property type="match status" value="1"/>
</dbReference>
<dbReference type="NCBIfam" id="NF005559">
    <property type="entry name" value="PRK07231.1"/>
    <property type="match status" value="1"/>
</dbReference>
<sequence length="253" mass="25880">MEILFTNKVALVTGAGSGLGLGTAKAFAAAGAKVALADIDEGAVKRAAHELTAAGHKAIAIRCDVSKEAEVEAMVEKTIATLGSLDVAYNNAGIQAPVAETADALGEDFDRAIAVNLKGVWNCLKYELRHMREKGSGAIVNCSSQGGLVGTANLGAYVAAKHGVLGLTKSSALEYAARGIRINAICPGVIETPMVSKAIADAPEHMEAIIKAVPIQRVGKEEEIAATVLWLCSPLAGFMVGQAVAPDGGFTAA</sequence>
<dbReference type="KEGG" id="rhoz:GXP67_12050"/>
<dbReference type="InterPro" id="IPR036291">
    <property type="entry name" value="NAD(P)-bd_dom_sf"/>
</dbReference>
<dbReference type="Pfam" id="PF13561">
    <property type="entry name" value="adh_short_C2"/>
    <property type="match status" value="1"/>
</dbReference>
<evidence type="ECO:0000256" key="2">
    <source>
        <dbReference type="ARBA" id="ARBA00023002"/>
    </source>
</evidence>
<keyword evidence="2" id="KW-0560">Oxidoreductase</keyword>
<evidence type="ECO:0000256" key="1">
    <source>
        <dbReference type="ARBA" id="ARBA00006484"/>
    </source>
</evidence>
<accession>A0A6C0GHL6</accession>
<protein>
    <submittedName>
        <fullName evidence="3">SDR family oxidoreductase</fullName>
    </submittedName>
</protein>
<dbReference type="PANTHER" id="PTHR24321:SF8">
    <property type="entry name" value="ESTRADIOL 17-BETA-DEHYDROGENASE 8-RELATED"/>
    <property type="match status" value="1"/>
</dbReference>
<dbReference type="EMBL" id="CP048222">
    <property type="protein sequence ID" value="QHT67314.1"/>
    <property type="molecule type" value="Genomic_DNA"/>
</dbReference>
<comment type="similarity">
    <text evidence="1">Belongs to the short-chain dehydrogenases/reductases (SDR) family.</text>
</comment>
<dbReference type="GO" id="GO:0016491">
    <property type="term" value="F:oxidoreductase activity"/>
    <property type="evidence" value="ECO:0007669"/>
    <property type="project" value="UniProtKB-KW"/>
</dbReference>
<evidence type="ECO:0000313" key="4">
    <source>
        <dbReference type="Proteomes" id="UP000480178"/>
    </source>
</evidence>
<dbReference type="PRINTS" id="PR00081">
    <property type="entry name" value="GDHRDH"/>
</dbReference>
<gene>
    <name evidence="3" type="ORF">GXP67_12050</name>
</gene>
<evidence type="ECO:0000313" key="3">
    <source>
        <dbReference type="EMBL" id="QHT67314.1"/>
    </source>
</evidence>
<dbReference type="RefSeq" id="WP_162443352.1">
    <property type="nucleotide sequence ID" value="NZ_CP048222.1"/>
</dbReference>
<dbReference type="FunFam" id="3.40.50.720:FF:000084">
    <property type="entry name" value="Short-chain dehydrogenase reductase"/>
    <property type="match status" value="1"/>
</dbReference>
<dbReference type="PANTHER" id="PTHR24321">
    <property type="entry name" value="DEHYDROGENASES, SHORT CHAIN"/>
    <property type="match status" value="1"/>
</dbReference>
<name>A0A6C0GHL6_9BACT</name>
<keyword evidence="4" id="KW-1185">Reference proteome</keyword>
<proteinExistence type="inferred from homology"/>
<dbReference type="AlphaFoldDB" id="A0A6C0GHL6"/>
<reference evidence="3 4" key="1">
    <citation type="submission" date="2020-01" db="EMBL/GenBank/DDBJ databases">
        <authorList>
            <person name="Kim M.K."/>
        </authorList>
    </citation>
    <scope>NUCLEOTIDE SEQUENCE [LARGE SCALE GENOMIC DNA]</scope>
    <source>
        <strain evidence="3 4">172606-1</strain>
    </source>
</reference>
<dbReference type="Proteomes" id="UP000480178">
    <property type="component" value="Chromosome"/>
</dbReference>
<dbReference type="SUPFAM" id="SSF51735">
    <property type="entry name" value="NAD(P)-binding Rossmann-fold domains"/>
    <property type="match status" value="1"/>
</dbReference>
<dbReference type="PRINTS" id="PR00080">
    <property type="entry name" value="SDRFAMILY"/>
</dbReference>
<dbReference type="InterPro" id="IPR002347">
    <property type="entry name" value="SDR_fam"/>
</dbReference>